<evidence type="ECO:0000313" key="3">
    <source>
        <dbReference type="Proteomes" id="UP001174936"/>
    </source>
</evidence>
<reference evidence="2" key="1">
    <citation type="submission" date="2023-06" db="EMBL/GenBank/DDBJ databases">
        <title>Genome-scale phylogeny and comparative genomics of the fungal order Sordariales.</title>
        <authorList>
            <consortium name="Lawrence Berkeley National Laboratory"/>
            <person name="Hensen N."/>
            <person name="Bonometti L."/>
            <person name="Westerberg I."/>
            <person name="Brannstrom I.O."/>
            <person name="Guillou S."/>
            <person name="Cros-Aarteil S."/>
            <person name="Calhoun S."/>
            <person name="Haridas S."/>
            <person name="Kuo A."/>
            <person name="Mondo S."/>
            <person name="Pangilinan J."/>
            <person name="Riley R."/>
            <person name="Labutti K."/>
            <person name="Andreopoulos B."/>
            <person name="Lipzen A."/>
            <person name="Chen C."/>
            <person name="Yanf M."/>
            <person name="Daum C."/>
            <person name="Ng V."/>
            <person name="Clum A."/>
            <person name="Steindorff A."/>
            <person name="Ohm R."/>
            <person name="Martin F."/>
            <person name="Silar P."/>
            <person name="Natvig D."/>
            <person name="Lalanne C."/>
            <person name="Gautier V."/>
            <person name="Ament-Velasquez S.L."/>
            <person name="Kruys A."/>
            <person name="Hutchinson M.I."/>
            <person name="Powell A.J."/>
            <person name="Barry K."/>
            <person name="Miller A.N."/>
            <person name="Grigoriev I.V."/>
            <person name="Debuchy R."/>
            <person name="Gladieux P."/>
            <person name="Thoren M.H."/>
            <person name="Johannesson H."/>
        </authorList>
    </citation>
    <scope>NUCLEOTIDE SEQUENCE</scope>
    <source>
        <strain evidence="2">SMH2532-1</strain>
    </source>
</reference>
<feature type="compositionally biased region" description="Polar residues" evidence="1">
    <location>
        <begin position="152"/>
        <end position="161"/>
    </location>
</feature>
<organism evidence="2 3">
    <name type="scientific">Cercophora newfieldiana</name>
    <dbReference type="NCBI Taxonomy" id="92897"/>
    <lineage>
        <taxon>Eukaryota</taxon>
        <taxon>Fungi</taxon>
        <taxon>Dikarya</taxon>
        <taxon>Ascomycota</taxon>
        <taxon>Pezizomycotina</taxon>
        <taxon>Sordariomycetes</taxon>
        <taxon>Sordariomycetidae</taxon>
        <taxon>Sordariales</taxon>
        <taxon>Lasiosphaeriaceae</taxon>
        <taxon>Cercophora</taxon>
    </lineage>
</organism>
<name>A0AA39YMG8_9PEZI</name>
<dbReference type="EMBL" id="JAULSV010000001">
    <property type="protein sequence ID" value="KAK0655179.1"/>
    <property type="molecule type" value="Genomic_DNA"/>
</dbReference>
<feature type="region of interest" description="Disordered" evidence="1">
    <location>
        <begin position="59"/>
        <end position="98"/>
    </location>
</feature>
<feature type="region of interest" description="Disordered" evidence="1">
    <location>
        <begin position="148"/>
        <end position="178"/>
    </location>
</feature>
<feature type="compositionally biased region" description="Polar residues" evidence="1">
    <location>
        <begin position="73"/>
        <end position="82"/>
    </location>
</feature>
<evidence type="ECO:0000256" key="1">
    <source>
        <dbReference type="SAM" id="MobiDB-lite"/>
    </source>
</evidence>
<sequence length="225" mass="24804">MFGEKQLFPSPLAVELVKSELSSDTRKDEQDIRSFIRAYAERPAMRMVKRFTRNQGTGFKFSNNAYSLHPKRSSQPGESQPPTKKRSPDRVGGVPNRWGIRVTEDGTRTMALVGEYKATHKAKGKSFRMVSGTGQPFPETLFADCAQHSESETASTETPLTEPQAEPNDAAAVNSSRPSRQSIMVAKVLCQTYHYMVISGLTYGYAATGDCMMRPPLPSASSMPS</sequence>
<accession>A0AA39YMG8</accession>
<comment type="caution">
    <text evidence="2">The sequence shown here is derived from an EMBL/GenBank/DDBJ whole genome shotgun (WGS) entry which is preliminary data.</text>
</comment>
<evidence type="ECO:0000313" key="2">
    <source>
        <dbReference type="EMBL" id="KAK0655179.1"/>
    </source>
</evidence>
<proteinExistence type="predicted"/>
<protein>
    <submittedName>
        <fullName evidence="2">Uncharacterized protein</fullName>
    </submittedName>
</protein>
<dbReference type="Proteomes" id="UP001174936">
    <property type="component" value="Unassembled WGS sequence"/>
</dbReference>
<keyword evidence="3" id="KW-1185">Reference proteome</keyword>
<dbReference type="AlphaFoldDB" id="A0AA39YMG8"/>
<gene>
    <name evidence="2" type="ORF">B0T16DRAFT_396325</name>
</gene>